<name>A0A5B1CG91_9BACT</name>
<accession>A0A5B1CG91</accession>
<sequence length="214" mass="22024" precursor="true">MNRLLFPTLACFAVSCLPSVANAAIVAGGSIVANVNAPTGGGSASNGVRAVANSAMIKFVGDINLTSSDDGSSLNNSLVIVGDVTLDPGEAFTLAYDYNVNLAGGGTVSLTTTAITTFDGVTETLSNTEMITDPGLYNFTFSELALTATTAGTGTWEGRFEFDWINAPANSSLNIVIPNNSIDFAITAVPEPTGLAAMCAASLLMATRRRRRAI</sequence>
<dbReference type="AlphaFoldDB" id="A0A5B1CG91"/>
<keyword evidence="1" id="KW-0732">Signal</keyword>
<feature type="signal peptide" evidence="1">
    <location>
        <begin position="1"/>
        <end position="23"/>
    </location>
</feature>
<proteinExistence type="predicted"/>
<evidence type="ECO:0000313" key="2">
    <source>
        <dbReference type="EMBL" id="KAA1258533.1"/>
    </source>
</evidence>
<protein>
    <recommendedName>
        <fullName evidence="4">PEP-CTERM protein-sorting domain-containing protein</fullName>
    </recommendedName>
</protein>
<organism evidence="2 3">
    <name type="scientific">Rubripirellula obstinata</name>
    <dbReference type="NCBI Taxonomy" id="406547"/>
    <lineage>
        <taxon>Bacteria</taxon>
        <taxon>Pseudomonadati</taxon>
        <taxon>Planctomycetota</taxon>
        <taxon>Planctomycetia</taxon>
        <taxon>Pirellulales</taxon>
        <taxon>Pirellulaceae</taxon>
        <taxon>Rubripirellula</taxon>
    </lineage>
</organism>
<dbReference type="PROSITE" id="PS51257">
    <property type="entry name" value="PROKAR_LIPOPROTEIN"/>
    <property type="match status" value="1"/>
</dbReference>
<feature type="chain" id="PRO_5022706267" description="PEP-CTERM protein-sorting domain-containing protein" evidence="1">
    <location>
        <begin position="24"/>
        <end position="214"/>
    </location>
</feature>
<comment type="caution">
    <text evidence="2">The sequence shown here is derived from an EMBL/GenBank/DDBJ whole genome shotgun (WGS) entry which is preliminary data.</text>
</comment>
<dbReference type="Proteomes" id="UP000322699">
    <property type="component" value="Unassembled WGS sequence"/>
</dbReference>
<gene>
    <name evidence="2" type="ORF">LF1_10530</name>
</gene>
<dbReference type="RefSeq" id="WP_084422221.1">
    <property type="nucleotide sequence ID" value="NZ_LWSK01000001.1"/>
</dbReference>
<dbReference type="NCBIfam" id="TIGR02595">
    <property type="entry name" value="PEP_CTERM"/>
    <property type="match status" value="1"/>
</dbReference>
<dbReference type="InterPro" id="IPR013424">
    <property type="entry name" value="Ice-binding_C"/>
</dbReference>
<evidence type="ECO:0008006" key="4">
    <source>
        <dbReference type="Google" id="ProtNLM"/>
    </source>
</evidence>
<keyword evidence="3" id="KW-1185">Reference proteome</keyword>
<dbReference type="EMBL" id="VRLW01000001">
    <property type="protein sequence ID" value="KAA1258533.1"/>
    <property type="molecule type" value="Genomic_DNA"/>
</dbReference>
<reference evidence="2 3" key="1">
    <citation type="submission" date="2019-08" db="EMBL/GenBank/DDBJ databases">
        <title>Deep-cultivation of Planctomycetes and their phenomic and genomic characterization uncovers novel biology.</title>
        <authorList>
            <person name="Wiegand S."/>
            <person name="Jogler M."/>
            <person name="Boedeker C."/>
            <person name="Pinto D."/>
            <person name="Vollmers J."/>
            <person name="Rivas-Marin E."/>
            <person name="Kohn T."/>
            <person name="Peeters S.H."/>
            <person name="Heuer A."/>
            <person name="Rast P."/>
            <person name="Oberbeckmann S."/>
            <person name="Bunk B."/>
            <person name="Jeske O."/>
            <person name="Meyerdierks A."/>
            <person name="Storesund J.E."/>
            <person name="Kallscheuer N."/>
            <person name="Luecker S."/>
            <person name="Lage O.M."/>
            <person name="Pohl T."/>
            <person name="Merkel B.J."/>
            <person name="Hornburger P."/>
            <person name="Mueller R.-W."/>
            <person name="Bruemmer F."/>
            <person name="Labrenz M."/>
            <person name="Spormann A.M."/>
            <person name="Op Den Camp H."/>
            <person name="Overmann J."/>
            <person name="Amann R."/>
            <person name="Jetten M.S.M."/>
            <person name="Mascher T."/>
            <person name="Medema M.H."/>
            <person name="Devos D.P."/>
            <person name="Kaster A.-K."/>
            <person name="Ovreas L."/>
            <person name="Rohde M."/>
            <person name="Galperin M.Y."/>
            <person name="Jogler C."/>
        </authorList>
    </citation>
    <scope>NUCLEOTIDE SEQUENCE [LARGE SCALE GENOMIC DNA]</scope>
    <source>
        <strain evidence="2 3">LF1</strain>
    </source>
</reference>
<evidence type="ECO:0000256" key="1">
    <source>
        <dbReference type="SAM" id="SignalP"/>
    </source>
</evidence>
<evidence type="ECO:0000313" key="3">
    <source>
        <dbReference type="Proteomes" id="UP000322699"/>
    </source>
</evidence>